<reference evidence="1 2" key="1">
    <citation type="submission" date="2018-12" db="EMBL/GenBank/DDBJ databases">
        <authorList>
            <consortium name="Pathogen Informatics"/>
        </authorList>
    </citation>
    <scope>NUCLEOTIDE SEQUENCE [LARGE SCALE GENOMIC DNA]</scope>
    <source>
        <strain evidence="1 2">NCTC12905</strain>
    </source>
</reference>
<dbReference type="Proteomes" id="UP000274201">
    <property type="component" value="Chromosome"/>
</dbReference>
<name>A0A3S5F8X5_BARVI</name>
<protein>
    <submittedName>
        <fullName evidence="1">Uncharacterized protein</fullName>
    </submittedName>
</protein>
<evidence type="ECO:0000313" key="1">
    <source>
        <dbReference type="EMBL" id="VEJ45971.1"/>
    </source>
</evidence>
<sequence length="33" mass="3583">MMFQACSGKGASQKEPMLQKRMLQAKNAIEIGG</sequence>
<dbReference type="AlphaFoldDB" id="A0A3S5F8X5"/>
<accession>A0A3S5F8X5</accession>
<organism evidence="1 2">
    <name type="scientific">Bartonella vinsonii</name>
    <name type="common">Rochalimaea vinsonii</name>
    <dbReference type="NCBI Taxonomy" id="33047"/>
    <lineage>
        <taxon>Bacteria</taxon>
        <taxon>Pseudomonadati</taxon>
        <taxon>Pseudomonadota</taxon>
        <taxon>Alphaproteobacteria</taxon>
        <taxon>Hyphomicrobiales</taxon>
        <taxon>Bartonellaceae</taxon>
        <taxon>Bartonella</taxon>
    </lineage>
</organism>
<proteinExistence type="predicted"/>
<gene>
    <name evidence="1" type="ORF">NCTC12905_01658</name>
</gene>
<dbReference type="EMBL" id="LR134529">
    <property type="protein sequence ID" value="VEJ45971.1"/>
    <property type="molecule type" value="Genomic_DNA"/>
</dbReference>
<evidence type="ECO:0000313" key="2">
    <source>
        <dbReference type="Proteomes" id="UP000274201"/>
    </source>
</evidence>